<keyword evidence="4" id="KW-1185">Reference proteome</keyword>
<name>A0AA39F6T9_9HYME</name>
<reference evidence="3" key="1">
    <citation type="journal article" date="2023" name="bioRxiv">
        <title>Scaffold-level genome assemblies of two parasitoid biocontrol wasps reveal the parthenogenesis mechanism and an associated novel virus.</title>
        <authorList>
            <person name="Inwood S."/>
            <person name="Skelly J."/>
            <person name="Guhlin J."/>
            <person name="Harrop T."/>
            <person name="Goldson S."/>
            <person name="Dearden P."/>
        </authorList>
    </citation>
    <scope>NUCLEOTIDE SEQUENCE</scope>
    <source>
        <strain evidence="3">Irish</strain>
        <tissue evidence="3">Whole body</tissue>
    </source>
</reference>
<sequence>MRRWLRLILRKSIAPKSVDYSDKMKRRLATLYCFCAWNCCCIAIYMTMKESYPMTEKEKIQPGHYYARLFQAGDVQVYNIRGLTVTGKYTIEGVPKLDPNEEELKTTTEESPDNAKLLN</sequence>
<evidence type="ECO:0000313" key="4">
    <source>
        <dbReference type="Proteomes" id="UP001168990"/>
    </source>
</evidence>
<keyword evidence="2" id="KW-0812">Transmembrane</keyword>
<evidence type="ECO:0000256" key="2">
    <source>
        <dbReference type="SAM" id="Phobius"/>
    </source>
</evidence>
<organism evidence="3 4">
    <name type="scientific">Microctonus aethiopoides</name>
    <dbReference type="NCBI Taxonomy" id="144406"/>
    <lineage>
        <taxon>Eukaryota</taxon>
        <taxon>Metazoa</taxon>
        <taxon>Ecdysozoa</taxon>
        <taxon>Arthropoda</taxon>
        <taxon>Hexapoda</taxon>
        <taxon>Insecta</taxon>
        <taxon>Pterygota</taxon>
        <taxon>Neoptera</taxon>
        <taxon>Endopterygota</taxon>
        <taxon>Hymenoptera</taxon>
        <taxon>Apocrita</taxon>
        <taxon>Ichneumonoidea</taxon>
        <taxon>Braconidae</taxon>
        <taxon>Euphorinae</taxon>
        <taxon>Microctonus</taxon>
    </lineage>
</organism>
<feature type="transmembrane region" description="Helical" evidence="2">
    <location>
        <begin position="29"/>
        <end position="48"/>
    </location>
</feature>
<keyword evidence="2" id="KW-0472">Membrane</keyword>
<dbReference type="AlphaFoldDB" id="A0AA39F6T9"/>
<evidence type="ECO:0000313" key="3">
    <source>
        <dbReference type="EMBL" id="KAK0164025.1"/>
    </source>
</evidence>
<accession>A0AA39F6T9</accession>
<reference evidence="3" key="2">
    <citation type="submission" date="2023-03" db="EMBL/GenBank/DDBJ databases">
        <authorList>
            <person name="Inwood S.N."/>
            <person name="Skelly J.G."/>
            <person name="Guhlin J."/>
            <person name="Harrop T.W.R."/>
            <person name="Goldson S.G."/>
            <person name="Dearden P.K."/>
        </authorList>
    </citation>
    <scope>NUCLEOTIDE SEQUENCE</scope>
    <source>
        <strain evidence="3">Irish</strain>
        <tissue evidence="3">Whole body</tissue>
    </source>
</reference>
<evidence type="ECO:0000256" key="1">
    <source>
        <dbReference type="SAM" id="MobiDB-lite"/>
    </source>
</evidence>
<protein>
    <submittedName>
        <fullName evidence="3">Uncharacterized protein</fullName>
    </submittedName>
</protein>
<gene>
    <name evidence="3" type="ORF">PV328_002696</name>
</gene>
<proteinExistence type="predicted"/>
<comment type="caution">
    <text evidence="3">The sequence shown here is derived from an EMBL/GenBank/DDBJ whole genome shotgun (WGS) entry which is preliminary data.</text>
</comment>
<keyword evidence="2" id="KW-1133">Transmembrane helix</keyword>
<dbReference type="EMBL" id="JAQQBS010001422">
    <property type="protein sequence ID" value="KAK0164025.1"/>
    <property type="molecule type" value="Genomic_DNA"/>
</dbReference>
<feature type="region of interest" description="Disordered" evidence="1">
    <location>
        <begin position="99"/>
        <end position="119"/>
    </location>
</feature>
<feature type="compositionally biased region" description="Basic and acidic residues" evidence="1">
    <location>
        <begin position="99"/>
        <end position="108"/>
    </location>
</feature>
<dbReference type="Proteomes" id="UP001168990">
    <property type="component" value="Unassembled WGS sequence"/>
</dbReference>